<dbReference type="PANTHER" id="PTHR47723">
    <property type="entry name" value="OS05G0353850 PROTEIN"/>
    <property type="match status" value="1"/>
</dbReference>
<dbReference type="InterPro" id="IPR036397">
    <property type="entry name" value="RNaseH_sf"/>
</dbReference>
<dbReference type="Pfam" id="PF13456">
    <property type="entry name" value="RVT_3"/>
    <property type="match status" value="1"/>
</dbReference>
<dbReference type="EMBL" id="LR031877">
    <property type="protein sequence ID" value="VDD44187.1"/>
    <property type="molecule type" value="Genomic_DNA"/>
</dbReference>
<dbReference type="Gene3D" id="3.30.420.10">
    <property type="entry name" value="Ribonuclease H-like superfamily/Ribonuclease H"/>
    <property type="match status" value="1"/>
</dbReference>
<dbReference type="InterPro" id="IPR044730">
    <property type="entry name" value="RNase_H-like_dom_plant"/>
</dbReference>
<dbReference type="InterPro" id="IPR012337">
    <property type="entry name" value="RNaseH-like_sf"/>
</dbReference>
<dbReference type="CDD" id="cd06222">
    <property type="entry name" value="RNase_H_like"/>
    <property type="match status" value="1"/>
</dbReference>
<reference evidence="2" key="1">
    <citation type="submission" date="2018-11" db="EMBL/GenBank/DDBJ databases">
        <authorList>
            <consortium name="Genoscope - CEA"/>
            <person name="William W."/>
        </authorList>
    </citation>
    <scope>NUCLEOTIDE SEQUENCE</scope>
</reference>
<gene>
    <name evidence="2" type="ORF">BOLC5T31734H</name>
</gene>
<dbReference type="GO" id="GO:0004523">
    <property type="term" value="F:RNA-DNA hybrid ribonuclease activity"/>
    <property type="evidence" value="ECO:0007669"/>
    <property type="project" value="InterPro"/>
</dbReference>
<dbReference type="AlphaFoldDB" id="A0A3P6EIB1"/>
<evidence type="ECO:0000313" key="2">
    <source>
        <dbReference type="EMBL" id="VDD44187.1"/>
    </source>
</evidence>
<evidence type="ECO:0000259" key="1">
    <source>
        <dbReference type="Pfam" id="PF13456"/>
    </source>
</evidence>
<sequence length="141" mass="16570">MKSKAGWVLRDSEGRYQGGVQATGRCVNNALESELQAILMAMQHAWSRGHLKICIESDNRKAVDIINGLTLHFDAYNWKREIQWWKQQFQTIQIQWIGREGNKMADKLAKHQIEDNISFKYHYYVPRFITSELHNDYVNSI</sequence>
<name>A0A3P6EIB1_BRAOL</name>
<dbReference type="GO" id="GO:0003676">
    <property type="term" value="F:nucleic acid binding"/>
    <property type="evidence" value="ECO:0007669"/>
    <property type="project" value="InterPro"/>
</dbReference>
<feature type="domain" description="RNase H type-1" evidence="1">
    <location>
        <begin position="2"/>
        <end position="111"/>
    </location>
</feature>
<proteinExistence type="predicted"/>
<dbReference type="SUPFAM" id="SSF53098">
    <property type="entry name" value="Ribonuclease H-like"/>
    <property type="match status" value="1"/>
</dbReference>
<organism evidence="2">
    <name type="scientific">Brassica oleracea</name>
    <name type="common">Wild cabbage</name>
    <dbReference type="NCBI Taxonomy" id="3712"/>
    <lineage>
        <taxon>Eukaryota</taxon>
        <taxon>Viridiplantae</taxon>
        <taxon>Streptophyta</taxon>
        <taxon>Embryophyta</taxon>
        <taxon>Tracheophyta</taxon>
        <taxon>Spermatophyta</taxon>
        <taxon>Magnoliopsida</taxon>
        <taxon>eudicotyledons</taxon>
        <taxon>Gunneridae</taxon>
        <taxon>Pentapetalae</taxon>
        <taxon>rosids</taxon>
        <taxon>malvids</taxon>
        <taxon>Brassicales</taxon>
        <taxon>Brassicaceae</taxon>
        <taxon>Brassiceae</taxon>
        <taxon>Brassica</taxon>
    </lineage>
</organism>
<accession>A0A3P6EIB1</accession>
<dbReference type="PANTHER" id="PTHR47723:SF19">
    <property type="entry name" value="POLYNUCLEOTIDYL TRANSFERASE, RIBONUCLEASE H-LIKE SUPERFAMILY PROTEIN"/>
    <property type="match status" value="1"/>
</dbReference>
<dbReference type="InterPro" id="IPR002156">
    <property type="entry name" value="RNaseH_domain"/>
</dbReference>
<protein>
    <recommendedName>
        <fullName evidence="1">RNase H type-1 domain-containing protein</fullName>
    </recommendedName>
</protein>
<dbReference type="InterPro" id="IPR053151">
    <property type="entry name" value="RNase_H-like"/>
</dbReference>